<dbReference type="SMART" id="SM00448">
    <property type="entry name" value="REC"/>
    <property type="match status" value="1"/>
</dbReference>
<proteinExistence type="predicted"/>
<dbReference type="PROSITE" id="PS00622">
    <property type="entry name" value="HTH_LUXR_1"/>
    <property type="match status" value="1"/>
</dbReference>
<dbReference type="InterPro" id="IPR001789">
    <property type="entry name" value="Sig_transdc_resp-reg_receiver"/>
</dbReference>
<dbReference type="GO" id="GO:0006355">
    <property type="term" value="P:regulation of DNA-templated transcription"/>
    <property type="evidence" value="ECO:0007669"/>
    <property type="project" value="InterPro"/>
</dbReference>
<feature type="modified residue" description="4-aspartylphosphate" evidence="3">
    <location>
        <position position="56"/>
    </location>
</feature>
<dbReference type="PANTHER" id="PTHR43214">
    <property type="entry name" value="TWO-COMPONENT RESPONSE REGULATOR"/>
    <property type="match status" value="1"/>
</dbReference>
<dbReference type="SUPFAM" id="SSF46894">
    <property type="entry name" value="C-terminal effector domain of the bipartite response regulators"/>
    <property type="match status" value="1"/>
</dbReference>
<evidence type="ECO:0000256" key="3">
    <source>
        <dbReference type="PROSITE-ProRule" id="PRU00169"/>
    </source>
</evidence>
<dbReference type="InterPro" id="IPR016032">
    <property type="entry name" value="Sig_transdc_resp-reg_C-effctor"/>
</dbReference>
<dbReference type="InterPro" id="IPR039420">
    <property type="entry name" value="WalR-like"/>
</dbReference>
<keyword evidence="1 3" id="KW-0597">Phosphoprotein</keyword>
<dbReference type="CDD" id="cd17535">
    <property type="entry name" value="REC_NarL-like"/>
    <property type="match status" value="1"/>
</dbReference>
<organism evidence="6">
    <name type="scientific">uncultured Gemmatimonadota bacterium</name>
    <dbReference type="NCBI Taxonomy" id="203437"/>
    <lineage>
        <taxon>Bacteria</taxon>
        <taxon>Pseudomonadati</taxon>
        <taxon>Gemmatimonadota</taxon>
        <taxon>environmental samples</taxon>
    </lineage>
</organism>
<protein>
    <submittedName>
        <fullName evidence="6">Two-component transcriptional response regulator, LuxR family</fullName>
    </submittedName>
</protein>
<evidence type="ECO:0000256" key="2">
    <source>
        <dbReference type="ARBA" id="ARBA00023125"/>
    </source>
</evidence>
<dbReference type="EMBL" id="CADCTW010000183">
    <property type="protein sequence ID" value="CAA9354466.1"/>
    <property type="molecule type" value="Genomic_DNA"/>
</dbReference>
<dbReference type="PROSITE" id="PS50043">
    <property type="entry name" value="HTH_LUXR_2"/>
    <property type="match status" value="1"/>
</dbReference>
<dbReference type="SMART" id="SM00421">
    <property type="entry name" value="HTH_LUXR"/>
    <property type="match status" value="1"/>
</dbReference>
<reference evidence="6" key="1">
    <citation type="submission" date="2020-02" db="EMBL/GenBank/DDBJ databases">
        <authorList>
            <person name="Meier V. D."/>
        </authorList>
    </citation>
    <scope>NUCLEOTIDE SEQUENCE</scope>
    <source>
        <strain evidence="6">AVDCRST_MAG68</strain>
    </source>
</reference>
<dbReference type="SUPFAM" id="SSF52172">
    <property type="entry name" value="CheY-like"/>
    <property type="match status" value="1"/>
</dbReference>
<dbReference type="InterPro" id="IPR011006">
    <property type="entry name" value="CheY-like_superfamily"/>
</dbReference>
<dbReference type="InterPro" id="IPR000792">
    <property type="entry name" value="Tscrpt_reg_LuxR_C"/>
</dbReference>
<dbReference type="GO" id="GO:0000160">
    <property type="term" value="P:phosphorelay signal transduction system"/>
    <property type="evidence" value="ECO:0007669"/>
    <property type="project" value="InterPro"/>
</dbReference>
<dbReference type="PANTHER" id="PTHR43214:SF43">
    <property type="entry name" value="TWO-COMPONENT RESPONSE REGULATOR"/>
    <property type="match status" value="1"/>
</dbReference>
<sequence length="216" mass="23370">MTTVRIVLADDHEVVRAGMKAMLEASRGIEIVGEARDGEEAVAQAHRLTPDVVVMDLSMPVLDGAAATERLSRELPDVKVLVLTSFDDRGHLTRLLDAGAAGYVLKRAAADELVRAIRMVADGGTYVDPGLAGSLLRNARRAPGSFSIPTASLSEREEAVLRAIAWGQSNKEIAADLEISTKTVETYKARITDKLGLRTRTEMVRYALSRGWLAES</sequence>
<dbReference type="PRINTS" id="PR00038">
    <property type="entry name" value="HTHLUXR"/>
</dbReference>
<evidence type="ECO:0000313" key="6">
    <source>
        <dbReference type="EMBL" id="CAA9354466.1"/>
    </source>
</evidence>
<evidence type="ECO:0000259" key="5">
    <source>
        <dbReference type="PROSITE" id="PS50110"/>
    </source>
</evidence>
<feature type="domain" description="Response regulatory" evidence="5">
    <location>
        <begin position="5"/>
        <end position="121"/>
    </location>
</feature>
<dbReference type="CDD" id="cd06170">
    <property type="entry name" value="LuxR_C_like"/>
    <property type="match status" value="1"/>
</dbReference>
<accession>A0A6J4MAF3</accession>
<dbReference type="Pfam" id="PF00196">
    <property type="entry name" value="GerE"/>
    <property type="match status" value="1"/>
</dbReference>
<dbReference type="Pfam" id="PF00072">
    <property type="entry name" value="Response_reg"/>
    <property type="match status" value="1"/>
</dbReference>
<dbReference type="AlphaFoldDB" id="A0A6J4MAF3"/>
<keyword evidence="2" id="KW-0238">DNA-binding</keyword>
<feature type="domain" description="HTH luxR-type" evidence="4">
    <location>
        <begin position="146"/>
        <end position="211"/>
    </location>
</feature>
<name>A0A6J4MAF3_9BACT</name>
<evidence type="ECO:0000259" key="4">
    <source>
        <dbReference type="PROSITE" id="PS50043"/>
    </source>
</evidence>
<dbReference type="InterPro" id="IPR058245">
    <property type="entry name" value="NreC/VraR/RcsB-like_REC"/>
</dbReference>
<dbReference type="Gene3D" id="3.40.50.2300">
    <property type="match status" value="1"/>
</dbReference>
<gene>
    <name evidence="6" type="ORF">AVDCRST_MAG68-3934</name>
</gene>
<evidence type="ECO:0000256" key="1">
    <source>
        <dbReference type="ARBA" id="ARBA00022553"/>
    </source>
</evidence>
<dbReference type="PROSITE" id="PS50110">
    <property type="entry name" value="RESPONSE_REGULATORY"/>
    <property type="match status" value="1"/>
</dbReference>
<dbReference type="GO" id="GO:0003677">
    <property type="term" value="F:DNA binding"/>
    <property type="evidence" value="ECO:0007669"/>
    <property type="project" value="UniProtKB-KW"/>
</dbReference>